<gene>
    <name evidence="2" type="ORF">ACFO0B_22925</name>
</gene>
<evidence type="ECO:0000313" key="2">
    <source>
        <dbReference type="EMBL" id="MFC3964849.1"/>
    </source>
</evidence>
<sequence>MSPEAVGEQPEVPESERTAALAERVAEEAARTGHTVAVAESLTAGRIAAALGAAPDSGTWFRGGVVAYAAEVKRTVLGVPDVPVVTATAAGTMATGVRGLLGADVGVAVTGVGGPGPQDGEPAGSVWFGVTVGSDAATSHHVFDGDPVEVLEQTVTRALELLRDAVATGHAELGDPVSE</sequence>
<feature type="domain" description="CinA C-terminal" evidence="1">
    <location>
        <begin position="20"/>
        <end position="165"/>
    </location>
</feature>
<reference evidence="3" key="1">
    <citation type="journal article" date="2019" name="Int. J. Syst. Evol. Microbiol.">
        <title>The Global Catalogue of Microorganisms (GCM) 10K type strain sequencing project: providing services to taxonomists for standard genome sequencing and annotation.</title>
        <authorList>
            <consortium name="The Broad Institute Genomics Platform"/>
            <consortium name="The Broad Institute Genome Sequencing Center for Infectious Disease"/>
            <person name="Wu L."/>
            <person name="Ma J."/>
        </authorList>
    </citation>
    <scope>NUCLEOTIDE SEQUENCE [LARGE SCALE GENOMIC DNA]</scope>
    <source>
        <strain evidence="3">CGMCC 4.7330</strain>
    </source>
</reference>
<dbReference type="NCBIfam" id="TIGR00199">
    <property type="entry name" value="PncC_domain"/>
    <property type="match status" value="1"/>
</dbReference>
<proteinExistence type="predicted"/>
<dbReference type="InterPro" id="IPR008136">
    <property type="entry name" value="CinA_C"/>
</dbReference>
<dbReference type="EMBL" id="JBHSAX010000019">
    <property type="protein sequence ID" value="MFC3964849.1"/>
    <property type="molecule type" value="Genomic_DNA"/>
</dbReference>
<accession>A0ABV8DYY4</accession>
<dbReference type="Proteomes" id="UP001595696">
    <property type="component" value="Unassembled WGS sequence"/>
</dbReference>
<name>A0ABV8DYY4_9NOCA</name>
<comment type="caution">
    <text evidence="2">The sequence shown here is derived from an EMBL/GenBank/DDBJ whole genome shotgun (WGS) entry which is preliminary data.</text>
</comment>
<dbReference type="RefSeq" id="WP_378614622.1">
    <property type="nucleotide sequence ID" value="NZ_JBHSAX010000019.1"/>
</dbReference>
<dbReference type="InterPro" id="IPR036653">
    <property type="entry name" value="CinA-like_C"/>
</dbReference>
<evidence type="ECO:0000259" key="1">
    <source>
        <dbReference type="Pfam" id="PF02464"/>
    </source>
</evidence>
<protein>
    <submittedName>
        <fullName evidence="2">CinA family protein</fullName>
    </submittedName>
</protein>
<dbReference type="SUPFAM" id="SSF142433">
    <property type="entry name" value="CinA-like"/>
    <property type="match status" value="1"/>
</dbReference>
<keyword evidence="3" id="KW-1185">Reference proteome</keyword>
<dbReference type="Gene3D" id="3.90.950.20">
    <property type="entry name" value="CinA-like"/>
    <property type="match status" value="1"/>
</dbReference>
<evidence type="ECO:0000313" key="3">
    <source>
        <dbReference type="Proteomes" id="UP001595696"/>
    </source>
</evidence>
<dbReference type="Pfam" id="PF02464">
    <property type="entry name" value="CinA"/>
    <property type="match status" value="1"/>
</dbReference>
<organism evidence="2 3">
    <name type="scientific">Nocardia jiangsuensis</name>
    <dbReference type="NCBI Taxonomy" id="1691563"/>
    <lineage>
        <taxon>Bacteria</taxon>
        <taxon>Bacillati</taxon>
        <taxon>Actinomycetota</taxon>
        <taxon>Actinomycetes</taxon>
        <taxon>Mycobacteriales</taxon>
        <taxon>Nocardiaceae</taxon>
        <taxon>Nocardia</taxon>
    </lineage>
</organism>